<name>Q91CZ0_9VIRU</name>
<dbReference type="Pfam" id="PF05501">
    <property type="entry name" value="DUF755"/>
    <property type="match status" value="1"/>
</dbReference>
<feature type="region of interest" description="Disordered" evidence="1">
    <location>
        <begin position="66"/>
        <end position="98"/>
    </location>
</feature>
<accession>Q91CZ0</accession>
<evidence type="ECO:0000259" key="2">
    <source>
        <dbReference type="Pfam" id="PF02957"/>
    </source>
</evidence>
<feature type="compositionally biased region" description="Low complexity" evidence="1">
    <location>
        <begin position="227"/>
        <end position="252"/>
    </location>
</feature>
<evidence type="ECO:0000259" key="3">
    <source>
        <dbReference type="Pfam" id="PF05501"/>
    </source>
</evidence>
<reference evidence="4" key="1">
    <citation type="journal article" date="2001" name="Virology">
        <title>Heterogeneous distribution of TT virus of distinct genotypes in multiple tissues from infected humans.</title>
        <authorList>
            <person name="Okamoto H."/>
            <person name="Nishizawa T."/>
            <person name="Takahashi M."/>
            <person name="Asabe S."/>
            <person name="Tsuda F."/>
            <person name="Yoshikawa A."/>
        </authorList>
    </citation>
    <scope>NUCLEOTIDE SEQUENCE</scope>
</reference>
<dbReference type="InterPro" id="IPR004118">
    <property type="entry name" value="HEV_TT_vir_Orf2/Gyrovir_Vp2_N"/>
</dbReference>
<evidence type="ECO:0000313" key="4">
    <source>
        <dbReference type="EMBL" id="BAB69914.1"/>
    </source>
</evidence>
<feature type="domain" description="DUF755" evidence="3">
    <location>
        <begin position="122"/>
        <end position="246"/>
    </location>
</feature>
<sequence length="260" mass="28433">MSWCTPVENAYKREIHFLRGCQLLHTSFCGCDDFINHIIRLQNLHGNLHQPTGPSTPPVTRRALALPAAPESWRSGGGGGDAARSDDGPGADGGDYEPADLDALYDAVAADQELSKTRVKKKNPHSPIPVESLATYKLLTHSPWAQNGSSTHGTGDVDFLVKMLSTECQKNQTMMQNIIQYQKGLDSSLQQTHSQSQKKTSVSHRRAKSYSKKTYEHPKKKAKRYSSSDCSSSDSHSSSDSDSSSSTCSYKSSKPKQVST</sequence>
<protein>
    <submittedName>
        <fullName evidence="4">ORF3</fullName>
    </submittedName>
</protein>
<feature type="compositionally biased region" description="Low complexity" evidence="1">
    <location>
        <begin position="189"/>
        <end position="200"/>
    </location>
</feature>
<dbReference type="Pfam" id="PF02957">
    <property type="entry name" value="TT_ORF2-like"/>
    <property type="match status" value="1"/>
</dbReference>
<gene>
    <name evidence="4" type="primary">ORF3</name>
</gene>
<feature type="compositionally biased region" description="Basic residues" evidence="1">
    <location>
        <begin position="201"/>
        <end position="211"/>
    </location>
</feature>
<evidence type="ECO:0000256" key="1">
    <source>
        <dbReference type="SAM" id="MobiDB-lite"/>
    </source>
</evidence>
<dbReference type="InterPro" id="IPR008474">
    <property type="entry name" value="DUF755"/>
</dbReference>
<feature type="region of interest" description="Disordered" evidence="1">
    <location>
        <begin position="189"/>
        <end position="260"/>
    </location>
</feature>
<dbReference type="EMBL" id="AB060596">
    <property type="protein sequence ID" value="BAB69914.1"/>
    <property type="molecule type" value="Genomic_DNA"/>
</dbReference>
<proteinExistence type="predicted"/>
<organism evidence="4">
    <name type="scientific">Torque teno virus</name>
    <dbReference type="NCBI Taxonomy" id="68887"/>
    <lineage>
        <taxon>Viruses</taxon>
        <taxon>Monodnaviria</taxon>
        <taxon>Shotokuvirae</taxon>
        <taxon>Commensaviricota</taxon>
        <taxon>Cardeaviricetes</taxon>
        <taxon>Sanitavirales</taxon>
        <taxon>Anelloviridae</taxon>
    </lineage>
</organism>
<feature type="domain" description="Hepatitis TT virus Orf2/Gyrovirus Vp2 N-terminal" evidence="2">
    <location>
        <begin position="12"/>
        <end position="58"/>
    </location>
</feature>